<dbReference type="InterPro" id="IPR051799">
    <property type="entry name" value="NADH_flavin_oxidoreductase"/>
</dbReference>
<evidence type="ECO:0000313" key="5">
    <source>
        <dbReference type="Proteomes" id="UP000257127"/>
    </source>
</evidence>
<dbReference type="Gene3D" id="3.20.20.70">
    <property type="entry name" value="Aldolase class I"/>
    <property type="match status" value="1"/>
</dbReference>
<keyword evidence="2" id="KW-0560">Oxidoreductase</keyword>
<sequence>MQNNPNTEIQFKCGAIMKNKFMLAPMTNTQSNADGSLGDDEFNWLSMRAKGQFGLVMTCASHVQKIGQGFPGQLGIFSDELKAGHQKLVKELKSHGGLAVIQLHHAGMRTPQELIGEEPVCPSAHEKSGARALTIDEVIQLKKDFVDAAVRAQECGYDGVEVHGAHGYILTQFLSSEYNHRSDEYGGSLENRARLMFEIVDEIRESCGNKFLLGIRLSPERFGMKLSEVKKVCQRFIDENKIDFLDVSLWDVFKMPEEEQAEEISLLEHFTSLDYKNTLLTVAGKIRNGKEVQEVLASGVDFVSIGRSGILHHDFPAKVIADPNFEPVETPVSEEYLKTEGLGANFIQYMQRWDGFLEK</sequence>
<organism evidence="4 5">
    <name type="scientific">Brumimicrobium aurantiacum</name>
    <dbReference type="NCBI Taxonomy" id="1737063"/>
    <lineage>
        <taxon>Bacteria</taxon>
        <taxon>Pseudomonadati</taxon>
        <taxon>Bacteroidota</taxon>
        <taxon>Flavobacteriia</taxon>
        <taxon>Flavobacteriales</taxon>
        <taxon>Crocinitomicaceae</taxon>
        <taxon>Brumimicrobium</taxon>
    </lineage>
</organism>
<evidence type="ECO:0000259" key="3">
    <source>
        <dbReference type="Pfam" id="PF00724"/>
    </source>
</evidence>
<dbReference type="PANTHER" id="PTHR43656:SF2">
    <property type="entry name" value="BINDING OXIDOREDUCTASE, PUTATIVE (AFU_ORTHOLOGUE AFUA_2G08260)-RELATED"/>
    <property type="match status" value="1"/>
</dbReference>
<dbReference type="Pfam" id="PF00724">
    <property type="entry name" value="Oxidored_FMN"/>
    <property type="match status" value="1"/>
</dbReference>
<accession>A0A3E1EXM4</accession>
<keyword evidence="1" id="KW-0285">Flavoprotein</keyword>
<protein>
    <submittedName>
        <fullName evidence="4">NADH:flavin oxidoreductase</fullName>
    </submittedName>
</protein>
<dbReference type="InterPro" id="IPR001155">
    <property type="entry name" value="OxRdtase_FMN_N"/>
</dbReference>
<proteinExistence type="predicted"/>
<name>A0A3E1EXM4_9FLAO</name>
<keyword evidence="5" id="KW-1185">Reference proteome</keyword>
<comment type="caution">
    <text evidence="4">The sequence shown here is derived from an EMBL/GenBank/DDBJ whole genome shotgun (WGS) entry which is preliminary data.</text>
</comment>
<gene>
    <name evidence="4" type="ORF">DXU93_07755</name>
</gene>
<dbReference type="OrthoDB" id="9772736at2"/>
<dbReference type="AlphaFoldDB" id="A0A3E1EXM4"/>
<dbReference type="InterPro" id="IPR013785">
    <property type="entry name" value="Aldolase_TIM"/>
</dbReference>
<dbReference type="Proteomes" id="UP000257127">
    <property type="component" value="Unassembled WGS sequence"/>
</dbReference>
<evidence type="ECO:0000313" key="4">
    <source>
        <dbReference type="EMBL" id="RFC54315.1"/>
    </source>
</evidence>
<dbReference type="RefSeq" id="WP_116880716.1">
    <property type="nucleotide sequence ID" value="NZ_QURB01000004.1"/>
</dbReference>
<dbReference type="EMBL" id="QURB01000004">
    <property type="protein sequence ID" value="RFC54315.1"/>
    <property type="molecule type" value="Genomic_DNA"/>
</dbReference>
<dbReference type="GO" id="GO:0010181">
    <property type="term" value="F:FMN binding"/>
    <property type="evidence" value="ECO:0007669"/>
    <property type="project" value="InterPro"/>
</dbReference>
<dbReference type="GO" id="GO:0016491">
    <property type="term" value="F:oxidoreductase activity"/>
    <property type="evidence" value="ECO:0007669"/>
    <property type="project" value="UniProtKB-KW"/>
</dbReference>
<dbReference type="CDD" id="cd02803">
    <property type="entry name" value="OYE_like_FMN_family"/>
    <property type="match status" value="1"/>
</dbReference>
<evidence type="ECO:0000256" key="1">
    <source>
        <dbReference type="ARBA" id="ARBA00022630"/>
    </source>
</evidence>
<dbReference type="PANTHER" id="PTHR43656">
    <property type="entry name" value="BINDING OXIDOREDUCTASE, PUTATIVE (AFU_ORTHOLOGUE AFUA_2G08260)-RELATED"/>
    <property type="match status" value="1"/>
</dbReference>
<evidence type="ECO:0000256" key="2">
    <source>
        <dbReference type="ARBA" id="ARBA00023002"/>
    </source>
</evidence>
<feature type="domain" description="NADH:flavin oxidoreductase/NADH oxidase N-terminal" evidence="3">
    <location>
        <begin position="11"/>
        <end position="319"/>
    </location>
</feature>
<reference evidence="4 5" key="1">
    <citation type="submission" date="2018-08" db="EMBL/GenBank/DDBJ databases">
        <title>The draft genome squence of Brumimicrobium sp. N62.</title>
        <authorList>
            <person name="Du Z.-J."/>
            <person name="Luo H.-R."/>
        </authorList>
    </citation>
    <scope>NUCLEOTIDE SEQUENCE [LARGE SCALE GENOMIC DNA]</scope>
    <source>
        <strain evidence="4 5">N62</strain>
    </source>
</reference>
<dbReference type="SUPFAM" id="SSF51395">
    <property type="entry name" value="FMN-linked oxidoreductases"/>
    <property type="match status" value="1"/>
</dbReference>